<dbReference type="PANTHER" id="PTHR42939:SF1">
    <property type="entry name" value="ABC TRANSPORTER ATP-BINDING PROTEIN ALBC-RELATED"/>
    <property type="match status" value="1"/>
</dbReference>
<evidence type="ECO:0000256" key="3">
    <source>
        <dbReference type="ARBA" id="ARBA00022840"/>
    </source>
</evidence>
<protein>
    <submittedName>
        <fullName evidence="5">ABC transporter ATP-binding protein</fullName>
    </submittedName>
</protein>
<dbReference type="SMART" id="SM00382">
    <property type="entry name" value="AAA"/>
    <property type="match status" value="1"/>
</dbReference>
<reference evidence="5 6" key="1">
    <citation type="journal article" date="2020" name="ISME J.">
        <title>Comparative genomics reveals insights into cyanobacterial evolution and habitat adaptation.</title>
        <authorList>
            <person name="Chen M.Y."/>
            <person name="Teng W.K."/>
            <person name="Zhao L."/>
            <person name="Hu C.X."/>
            <person name="Zhou Y.K."/>
            <person name="Han B.P."/>
            <person name="Song L.R."/>
            <person name="Shu W.S."/>
        </authorList>
    </citation>
    <scope>NUCLEOTIDE SEQUENCE [LARGE SCALE GENOMIC DNA]</scope>
    <source>
        <strain evidence="5 6">FACHB-260</strain>
    </source>
</reference>
<proteinExistence type="predicted"/>
<organism evidence="5 6">
    <name type="scientific">Anabaena subtropica FACHB-260</name>
    <dbReference type="NCBI Taxonomy" id="2692884"/>
    <lineage>
        <taxon>Bacteria</taxon>
        <taxon>Bacillati</taxon>
        <taxon>Cyanobacteriota</taxon>
        <taxon>Cyanophyceae</taxon>
        <taxon>Nostocales</taxon>
        <taxon>Nostocaceae</taxon>
        <taxon>Anabaena</taxon>
    </lineage>
</organism>
<dbReference type="Gene3D" id="3.40.50.300">
    <property type="entry name" value="P-loop containing nucleotide triphosphate hydrolases"/>
    <property type="match status" value="1"/>
</dbReference>
<dbReference type="GO" id="GO:0005524">
    <property type="term" value="F:ATP binding"/>
    <property type="evidence" value="ECO:0007669"/>
    <property type="project" value="UniProtKB-KW"/>
</dbReference>
<dbReference type="PROSITE" id="PS50893">
    <property type="entry name" value="ABC_TRANSPORTER_2"/>
    <property type="match status" value="1"/>
</dbReference>
<dbReference type="InterPro" id="IPR003593">
    <property type="entry name" value="AAA+_ATPase"/>
</dbReference>
<keyword evidence="3 5" id="KW-0067">ATP-binding</keyword>
<dbReference type="InterPro" id="IPR017871">
    <property type="entry name" value="ABC_transporter-like_CS"/>
</dbReference>
<evidence type="ECO:0000256" key="1">
    <source>
        <dbReference type="ARBA" id="ARBA00022448"/>
    </source>
</evidence>
<keyword evidence="6" id="KW-1185">Reference proteome</keyword>
<evidence type="ECO:0000313" key="5">
    <source>
        <dbReference type="EMBL" id="MBD2344198.1"/>
    </source>
</evidence>
<dbReference type="Proteomes" id="UP000607281">
    <property type="component" value="Unassembled WGS sequence"/>
</dbReference>
<keyword evidence="2" id="KW-0547">Nucleotide-binding</keyword>
<dbReference type="CDD" id="cd03230">
    <property type="entry name" value="ABC_DR_subfamily_A"/>
    <property type="match status" value="1"/>
</dbReference>
<evidence type="ECO:0000313" key="6">
    <source>
        <dbReference type="Proteomes" id="UP000607281"/>
    </source>
</evidence>
<sequence>MKSVTDTPDSQLATIDTPPVVMTSDLRKVYRTGFWMNQKVVSLKGCSLTVYQGETFGLLGPNGAGKTTLLKLLLGIIRPTSGKGLLLGQPLGDRHIKQYVGYLSENPYLYEYLTGWEFLELAAGLFQIPASVQRQRIPELLDLVGLSVADARKKQMRRYSKGMLQRLGMAQALINDPELIFLDEPMSGLDPLGRYRMREIILSLKAAGKTIFFNSHILSEVEQICDRIAILAQGELICSGSLGELLGSESTYHVKGQGGDWEILKKWLANLAFEPDGSWQGTLQEDYYDFLGSIRLMGGRIISMNLSRQSLEAFFIHQIQKQDQFLNTKVEESEVSQQKY</sequence>
<feature type="domain" description="ABC transporter" evidence="4">
    <location>
        <begin position="21"/>
        <end position="258"/>
    </location>
</feature>
<dbReference type="RefSeq" id="WP_190406655.1">
    <property type="nucleotide sequence ID" value="NZ_JACJRF010000010.1"/>
</dbReference>
<dbReference type="PANTHER" id="PTHR42939">
    <property type="entry name" value="ABC TRANSPORTER ATP-BINDING PROTEIN ALBC-RELATED"/>
    <property type="match status" value="1"/>
</dbReference>
<gene>
    <name evidence="5" type="ORF">H6G18_08550</name>
</gene>
<dbReference type="InterPro" id="IPR051782">
    <property type="entry name" value="ABC_Transporter_VariousFunc"/>
</dbReference>
<dbReference type="Pfam" id="PF00005">
    <property type="entry name" value="ABC_tran"/>
    <property type="match status" value="1"/>
</dbReference>
<accession>A0ABR8CMV2</accession>
<evidence type="ECO:0000256" key="2">
    <source>
        <dbReference type="ARBA" id="ARBA00022741"/>
    </source>
</evidence>
<dbReference type="SUPFAM" id="SSF52540">
    <property type="entry name" value="P-loop containing nucleoside triphosphate hydrolases"/>
    <property type="match status" value="1"/>
</dbReference>
<evidence type="ECO:0000259" key="4">
    <source>
        <dbReference type="PROSITE" id="PS50893"/>
    </source>
</evidence>
<dbReference type="InterPro" id="IPR027417">
    <property type="entry name" value="P-loop_NTPase"/>
</dbReference>
<keyword evidence="1" id="KW-0813">Transport</keyword>
<comment type="caution">
    <text evidence="5">The sequence shown here is derived from an EMBL/GenBank/DDBJ whole genome shotgun (WGS) entry which is preliminary data.</text>
</comment>
<dbReference type="PROSITE" id="PS00211">
    <property type="entry name" value="ABC_TRANSPORTER_1"/>
    <property type="match status" value="1"/>
</dbReference>
<dbReference type="InterPro" id="IPR003439">
    <property type="entry name" value="ABC_transporter-like_ATP-bd"/>
</dbReference>
<dbReference type="EMBL" id="JACJRF010000010">
    <property type="protein sequence ID" value="MBD2344198.1"/>
    <property type="molecule type" value="Genomic_DNA"/>
</dbReference>
<name>A0ABR8CMV2_9NOST</name>